<keyword evidence="2" id="KW-0472">Membrane</keyword>
<feature type="compositionally biased region" description="Polar residues" evidence="1">
    <location>
        <begin position="1"/>
        <end position="11"/>
    </location>
</feature>
<reference evidence="3" key="1">
    <citation type="journal article" date="2020" name="Stud. Mycol.">
        <title>101 Dothideomycetes genomes: a test case for predicting lifestyles and emergence of pathogens.</title>
        <authorList>
            <person name="Haridas S."/>
            <person name="Albert R."/>
            <person name="Binder M."/>
            <person name="Bloem J."/>
            <person name="Labutti K."/>
            <person name="Salamov A."/>
            <person name="Andreopoulos B."/>
            <person name="Baker S."/>
            <person name="Barry K."/>
            <person name="Bills G."/>
            <person name="Bluhm B."/>
            <person name="Cannon C."/>
            <person name="Castanera R."/>
            <person name="Culley D."/>
            <person name="Daum C."/>
            <person name="Ezra D."/>
            <person name="Gonzalez J."/>
            <person name="Henrissat B."/>
            <person name="Kuo A."/>
            <person name="Liang C."/>
            <person name="Lipzen A."/>
            <person name="Lutzoni F."/>
            <person name="Magnuson J."/>
            <person name="Mondo S."/>
            <person name="Nolan M."/>
            <person name="Ohm R."/>
            <person name="Pangilinan J."/>
            <person name="Park H.-J."/>
            <person name="Ramirez L."/>
            <person name="Alfaro M."/>
            <person name="Sun H."/>
            <person name="Tritt A."/>
            <person name="Yoshinaga Y."/>
            <person name="Zwiers L.-H."/>
            <person name="Turgeon B."/>
            <person name="Goodwin S."/>
            <person name="Spatafora J."/>
            <person name="Crous P."/>
            <person name="Grigoriev I."/>
        </authorList>
    </citation>
    <scope>NUCLEOTIDE SEQUENCE</scope>
    <source>
        <strain evidence="3">CBS 116005</strain>
    </source>
</reference>
<protein>
    <submittedName>
        <fullName evidence="3">Uncharacterized protein</fullName>
    </submittedName>
</protein>
<feature type="region of interest" description="Disordered" evidence="1">
    <location>
        <begin position="1"/>
        <end position="21"/>
    </location>
</feature>
<gene>
    <name evidence="3" type="ORF">EJ03DRAFT_124630</name>
</gene>
<keyword evidence="2" id="KW-0812">Transmembrane</keyword>
<proteinExistence type="predicted"/>
<evidence type="ECO:0000256" key="2">
    <source>
        <dbReference type="SAM" id="Phobius"/>
    </source>
</evidence>
<organism evidence="3 4">
    <name type="scientific">Teratosphaeria nubilosa</name>
    <dbReference type="NCBI Taxonomy" id="161662"/>
    <lineage>
        <taxon>Eukaryota</taxon>
        <taxon>Fungi</taxon>
        <taxon>Dikarya</taxon>
        <taxon>Ascomycota</taxon>
        <taxon>Pezizomycotina</taxon>
        <taxon>Dothideomycetes</taxon>
        <taxon>Dothideomycetidae</taxon>
        <taxon>Mycosphaerellales</taxon>
        <taxon>Teratosphaeriaceae</taxon>
        <taxon>Teratosphaeria</taxon>
    </lineage>
</organism>
<accession>A0A6G1LKZ9</accession>
<name>A0A6G1LKZ9_9PEZI</name>
<evidence type="ECO:0000313" key="3">
    <source>
        <dbReference type="EMBL" id="KAF2773249.1"/>
    </source>
</evidence>
<dbReference type="AlphaFoldDB" id="A0A6G1LKZ9"/>
<dbReference type="EMBL" id="ML995811">
    <property type="protein sequence ID" value="KAF2773249.1"/>
    <property type="molecule type" value="Genomic_DNA"/>
</dbReference>
<keyword evidence="2" id="KW-1133">Transmembrane helix</keyword>
<dbReference type="Proteomes" id="UP000799436">
    <property type="component" value="Unassembled WGS sequence"/>
</dbReference>
<keyword evidence="4" id="KW-1185">Reference proteome</keyword>
<sequence>MQEHSMYSSHRTGAGGSTVSCWPREADSAPHIVERHIASNGSTLPADQLVNHLSSSAITNTAHNKRMHSNCYHLFLPCSTISFLFIAILRRCTDHFFLRGTQ</sequence>
<feature type="transmembrane region" description="Helical" evidence="2">
    <location>
        <begin position="72"/>
        <end position="89"/>
    </location>
</feature>
<evidence type="ECO:0000313" key="4">
    <source>
        <dbReference type="Proteomes" id="UP000799436"/>
    </source>
</evidence>
<evidence type="ECO:0000256" key="1">
    <source>
        <dbReference type="SAM" id="MobiDB-lite"/>
    </source>
</evidence>